<name>A0A074TF85_9RHOB</name>
<dbReference type="RefSeq" id="WP_038064186.1">
    <property type="nucleotide sequence ID" value="NZ_FOVB01000004.1"/>
</dbReference>
<dbReference type="InterPro" id="IPR011009">
    <property type="entry name" value="Kinase-like_dom_sf"/>
</dbReference>
<proteinExistence type="predicted"/>
<protein>
    <submittedName>
        <fullName evidence="2">Aminoglycoside phosphotransferase</fullName>
    </submittedName>
</protein>
<sequence length="331" mass="36475">MAESATLSRFLERAGWADARRVVLAGDASARSYDRLIRSGQSAVLMKAVPGPEIERFVALADWLREAGFSAPEILCDGATDGFLLLEDFGNDLAARVVRDAPSRESEIYAQITNFLLELGRISPPDYLDRLDADALVALISITPDWYPCLSQESADRLATAISDLYSMLAVEDDVLCLRDFHAENIVLLDRPGNRGLGLLDFQDAVLCHPAYDLVSALQDARRDVSRSVAEREIARFADQSGIAPDRFAAIYSLLGVQRALRILGIFARLCLRDGKPGYLPLMHRVWANIEHNLTHPALTQIAQLLRASYPAPSPNLISELENSCATRPDL</sequence>
<gene>
    <name evidence="2" type="ORF">DL1_17350</name>
</gene>
<comment type="caution">
    <text evidence="2">The sequence shown here is derived from an EMBL/GenBank/DDBJ whole genome shotgun (WGS) entry which is preliminary data.</text>
</comment>
<reference evidence="2 3" key="1">
    <citation type="submission" date="2014-03" db="EMBL/GenBank/DDBJ databases">
        <title>The draft genome sequence of Thioclava dalianensis DLFJ1-1.</title>
        <authorList>
            <person name="Lai Q."/>
            <person name="Shao Z."/>
        </authorList>
    </citation>
    <scope>NUCLEOTIDE SEQUENCE [LARGE SCALE GENOMIC DNA]</scope>
    <source>
        <strain evidence="2 3">DLFJ1-1</strain>
    </source>
</reference>
<organism evidence="2 3">
    <name type="scientific">Thioclava dalianensis</name>
    <dbReference type="NCBI Taxonomy" id="1185766"/>
    <lineage>
        <taxon>Bacteria</taxon>
        <taxon>Pseudomonadati</taxon>
        <taxon>Pseudomonadota</taxon>
        <taxon>Alphaproteobacteria</taxon>
        <taxon>Rhodobacterales</taxon>
        <taxon>Paracoccaceae</taxon>
        <taxon>Thioclava</taxon>
    </lineage>
</organism>
<dbReference type="SUPFAM" id="SSF56112">
    <property type="entry name" value="Protein kinase-like (PK-like)"/>
    <property type="match status" value="1"/>
</dbReference>
<evidence type="ECO:0000313" key="3">
    <source>
        <dbReference type="Proteomes" id="UP000027725"/>
    </source>
</evidence>
<dbReference type="Proteomes" id="UP000027725">
    <property type="component" value="Unassembled WGS sequence"/>
</dbReference>
<dbReference type="GO" id="GO:0016740">
    <property type="term" value="F:transferase activity"/>
    <property type="evidence" value="ECO:0007669"/>
    <property type="project" value="UniProtKB-KW"/>
</dbReference>
<dbReference type="STRING" id="1185766.SAMN05216224_104175"/>
<dbReference type="InterPro" id="IPR002575">
    <property type="entry name" value="Aminoglycoside_PTrfase"/>
</dbReference>
<evidence type="ECO:0000313" key="2">
    <source>
        <dbReference type="EMBL" id="KEP70324.1"/>
    </source>
</evidence>
<dbReference type="AlphaFoldDB" id="A0A074TF85"/>
<keyword evidence="2" id="KW-0808">Transferase</keyword>
<evidence type="ECO:0000259" key="1">
    <source>
        <dbReference type="Pfam" id="PF01636"/>
    </source>
</evidence>
<dbReference type="OrthoDB" id="9809275at2"/>
<dbReference type="Gene3D" id="3.30.200.20">
    <property type="entry name" value="Phosphorylase Kinase, domain 1"/>
    <property type="match status" value="1"/>
</dbReference>
<dbReference type="Pfam" id="PF01636">
    <property type="entry name" value="APH"/>
    <property type="match status" value="1"/>
</dbReference>
<feature type="domain" description="Aminoglycoside phosphotransferase" evidence="1">
    <location>
        <begin position="24"/>
        <end position="238"/>
    </location>
</feature>
<dbReference type="Gene3D" id="3.90.1200.10">
    <property type="match status" value="1"/>
</dbReference>
<keyword evidence="3" id="KW-1185">Reference proteome</keyword>
<dbReference type="EMBL" id="JHEH01000006">
    <property type="protein sequence ID" value="KEP70324.1"/>
    <property type="molecule type" value="Genomic_DNA"/>
</dbReference>
<accession>A0A074TF85</accession>
<dbReference type="eggNOG" id="COG3178">
    <property type="taxonomic scope" value="Bacteria"/>
</dbReference>